<keyword evidence="2 9" id="KW-1003">Cell membrane</keyword>
<evidence type="ECO:0000313" key="13">
    <source>
        <dbReference type="Proteomes" id="UP000428330"/>
    </source>
</evidence>
<comment type="similarity">
    <text evidence="1 9 11">Belongs to the peptidase A8 family.</text>
</comment>
<evidence type="ECO:0000256" key="5">
    <source>
        <dbReference type="ARBA" id="ARBA00022750"/>
    </source>
</evidence>
<dbReference type="GO" id="GO:0006508">
    <property type="term" value="P:proteolysis"/>
    <property type="evidence" value="ECO:0007669"/>
    <property type="project" value="UniProtKB-KW"/>
</dbReference>
<evidence type="ECO:0000313" key="12">
    <source>
        <dbReference type="EMBL" id="QGX99786.1"/>
    </source>
</evidence>
<dbReference type="PANTHER" id="PTHR33695:SF1">
    <property type="entry name" value="LIPOPROTEIN SIGNAL PEPTIDASE"/>
    <property type="match status" value="1"/>
</dbReference>
<dbReference type="AlphaFoldDB" id="A0A6I6IWG3"/>
<dbReference type="EC" id="3.4.23.36" evidence="9"/>
<evidence type="ECO:0000256" key="2">
    <source>
        <dbReference type="ARBA" id="ARBA00022475"/>
    </source>
</evidence>
<evidence type="ECO:0000256" key="1">
    <source>
        <dbReference type="ARBA" id="ARBA00006139"/>
    </source>
</evidence>
<dbReference type="GO" id="GO:0005886">
    <property type="term" value="C:plasma membrane"/>
    <property type="evidence" value="ECO:0007669"/>
    <property type="project" value="UniProtKB-SubCell"/>
</dbReference>
<evidence type="ECO:0000256" key="10">
    <source>
        <dbReference type="RuleBase" id="RU000594"/>
    </source>
</evidence>
<evidence type="ECO:0000256" key="6">
    <source>
        <dbReference type="ARBA" id="ARBA00022801"/>
    </source>
</evidence>
<name>A0A6I6IWG3_9RHOB</name>
<dbReference type="Pfam" id="PF01252">
    <property type="entry name" value="Peptidase_A8"/>
    <property type="match status" value="1"/>
</dbReference>
<dbReference type="HAMAP" id="MF_00161">
    <property type="entry name" value="LspA"/>
    <property type="match status" value="1"/>
</dbReference>
<comment type="catalytic activity">
    <reaction evidence="9 10">
        <text>Release of signal peptides from bacterial membrane prolipoproteins. Hydrolyzes -Xaa-Yaa-Zaa-|-(S,diacylglyceryl)Cys-, in which Xaa is hydrophobic (preferably Leu), and Yaa (Ala or Ser) and Zaa (Gly or Ala) have small, neutral side chains.</text>
        <dbReference type="EC" id="3.4.23.36"/>
    </reaction>
</comment>
<feature type="transmembrane region" description="Helical" evidence="9">
    <location>
        <begin position="70"/>
        <end position="87"/>
    </location>
</feature>
<evidence type="ECO:0000256" key="4">
    <source>
        <dbReference type="ARBA" id="ARBA00022692"/>
    </source>
</evidence>
<comment type="function">
    <text evidence="9 10">This protein specifically catalyzes the removal of signal peptides from prolipoproteins.</text>
</comment>
<sequence length="160" mass="17918">MRTVFWVAVIIFLSDQATKYYVVHMLSLDRVLAINVWDPYFNLRMAWNYGINFGLLSLDSAEQREMMRWVLIGVALTIAAAVLWWIYREPGSLWHRIAAGFLVGGALGNVVDRVLYGAVADFINMSCCGVQNPYAFNIADIAVFIGAFGLVVLPHNEKAA</sequence>
<dbReference type="PANTHER" id="PTHR33695">
    <property type="entry name" value="LIPOPROTEIN SIGNAL PEPTIDASE"/>
    <property type="match status" value="1"/>
</dbReference>
<evidence type="ECO:0000256" key="9">
    <source>
        <dbReference type="HAMAP-Rule" id="MF_00161"/>
    </source>
</evidence>
<keyword evidence="3 9" id="KW-0645">Protease</keyword>
<dbReference type="UniPathway" id="UPA00665"/>
<protein>
    <recommendedName>
        <fullName evidence="9">Lipoprotein signal peptidase</fullName>
        <ecNumber evidence="9">3.4.23.36</ecNumber>
    </recommendedName>
    <alternativeName>
        <fullName evidence="9">Prolipoprotein signal peptidase</fullName>
    </alternativeName>
    <alternativeName>
        <fullName evidence="9">Signal peptidase II</fullName>
        <shortName evidence="9">SPase II</shortName>
    </alternativeName>
</protein>
<evidence type="ECO:0000256" key="7">
    <source>
        <dbReference type="ARBA" id="ARBA00022989"/>
    </source>
</evidence>
<dbReference type="GO" id="GO:0004190">
    <property type="term" value="F:aspartic-type endopeptidase activity"/>
    <property type="evidence" value="ECO:0007669"/>
    <property type="project" value="UniProtKB-UniRule"/>
</dbReference>
<dbReference type="PROSITE" id="PS00855">
    <property type="entry name" value="SPASE_II"/>
    <property type="match status" value="1"/>
</dbReference>
<evidence type="ECO:0000256" key="3">
    <source>
        <dbReference type="ARBA" id="ARBA00022670"/>
    </source>
</evidence>
<reference evidence="13" key="1">
    <citation type="submission" date="2018-12" db="EMBL/GenBank/DDBJ databases">
        <title>Complete genome sequence of Roseovarius sp. MME-070.</title>
        <authorList>
            <person name="Nam Y.-D."/>
            <person name="Kang J."/>
            <person name="Chung W.-H."/>
            <person name="Park Y.S."/>
        </authorList>
    </citation>
    <scope>NUCLEOTIDE SEQUENCE [LARGE SCALE GENOMIC DNA]</scope>
    <source>
        <strain evidence="13">MME-070</strain>
    </source>
</reference>
<feature type="active site" evidence="9">
    <location>
        <position position="140"/>
    </location>
</feature>
<dbReference type="InterPro" id="IPR001872">
    <property type="entry name" value="Peptidase_A8"/>
</dbReference>
<dbReference type="KEGG" id="rom:EI983_16535"/>
<comment type="pathway">
    <text evidence="9">Protein modification; lipoprotein biosynthesis (signal peptide cleavage).</text>
</comment>
<keyword evidence="6 9" id="KW-0378">Hydrolase</keyword>
<feature type="active site" evidence="9">
    <location>
        <position position="121"/>
    </location>
</feature>
<keyword evidence="4 9" id="KW-0812">Transmembrane</keyword>
<accession>A0A6I6IWG3</accession>
<dbReference type="RefSeq" id="WP_157708467.1">
    <property type="nucleotide sequence ID" value="NZ_CP034348.1"/>
</dbReference>
<dbReference type="PRINTS" id="PR00781">
    <property type="entry name" value="LIPOSIGPTASE"/>
</dbReference>
<comment type="caution">
    <text evidence="9">Lacks conserved residue(s) required for the propagation of feature annotation.</text>
</comment>
<comment type="subcellular location">
    <subcellularLocation>
        <location evidence="9">Cell membrane</location>
        <topology evidence="9">Multi-pass membrane protein</topology>
    </subcellularLocation>
</comment>
<dbReference type="EMBL" id="CP034348">
    <property type="protein sequence ID" value="QGX99786.1"/>
    <property type="molecule type" value="Genomic_DNA"/>
</dbReference>
<keyword evidence="8 9" id="KW-0472">Membrane</keyword>
<proteinExistence type="inferred from homology"/>
<keyword evidence="7 9" id="KW-1133">Transmembrane helix</keyword>
<evidence type="ECO:0000256" key="8">
    <source>
        <dbReference type="ARBA" id="ARBA00023136"/>
    </source>
</evidence>
<dbReference type="Proteomes" id="UP000428330">
    <property type="component" value="Chromosome"/>
</dbReference>
<gene>
    <name evidence="9" type="primary">lspA</name>
    <name evidence="12" type="ORF">EI983_16535</name>
</gene>
<dbReference type="OrthoDB" id="9810259at2"/>
<keyword evidence="5 9" id="KW-0064">Aspartyl protease</keyword>
<keyword evidence="13" id="KW-1185">Reference proteome</keyword>
<feature type="transmembrane region" description="Helical" evidence="9">
    <location>
        <begin position="134"/>
        <end position="153"/>
    </location>
</feature>
<dbReference type="NCBIfam" id="TIGR00077">
    <property type="entry name" value="lspA"/>
    <property type="match status" value="1"/>
</dbReference>
<organism evidence="12 13">
    <name type="scientific">Roseovarius faecimaris</name>
    <dbReference type="NCBI Taxonomy" id="2494550"/>
    <lineage>
        <taxon>Bacteria</taxon>
        <taxon>Pseudomonadati</taxon>
        <taxon>Pseudomonadota</taxon>
        <taxon>Alphaproteobacteria</taxon>
        <taxon>Rhodobacterales</taxon>
        <taxon>Roseobacteraceae</taxon>
        <taxon>Roseovarius</taxon>
    </lineage>
</organism>
<evidence type="ECO:0000256" key="11">
    <source>
        <dbReference type="RuleBase" id="RU004181"/>
    </source>
</evidence>